<feature type="region of interest" description="Disordered" evidence="1">
    <location>
        <begin position="93"/>
        <end position="127"/>
    </location>
</feature>
<organism evidence="3 4">
    <name type="scientific">Dendroctonus ponderosae</name>
    <name type="common">Mountain pine beetle</name>
    <dbReference type="NCBI Taxonomy" id="77166"/>
    <lineage>
        <taxon>Eukaryota</taxon>
        <taxon>Metazoa</taxon>
        <taxon>Ecdysozoa</taxon>
        <taxon>Arthropoda</taxon>
        <taxon>Hexapoda</taxon>
        <taxon>Insecta</taxon>
        <taxon>Pterygota</taxon>
        <taxon>Neoptera</taxon>
        <taxon>Endopterygota</taxon>
        <taxon>Coleoptera</taxon>
        <taxon>Polyphaga</taxon>
        <taxon>Cucujiformia</taxon>
        <taxon>Curculionidae</taxon>
        <taxon>Scolytinae</taxon>
        <taxon>Dendroctonus</taxon>
    </lineage>
</organism>
<evidence type="ECO:0000313" key="4">
    <source>
        <dbReference type="Proteomes" id="UP000019118"/>
    </source>
</evidence>
<name>A0AAR5QHS8_DENPD</name>
<dbReference type="AlphaFoldDB" id="A0AAR5QHS8"/>
<dbReference type="Proteomes" id="UP000019118">
    <property type="component" value="Unassembled WGS sequence"/>
</dbReference>
<evidence type="ECO:0000313" key="3">
    <source>
        <dbReference type="EnsemblMetazoa" id="XP_019772779.1"/>
    </source>
</evidence>
<feature type="domain" description="Calcium uniporter protein C-terminal" evidence="2">
    <location>
        <begin position="20"/>
        <end position="68"/>
    </location>
</feature>
<dbReference type="GeneID" id="109546300"/>
<sequence length="127" mass="14821">MLCIFFEHSGIFIEYQMLSGYGTVIATYAYFVLTKEEYILNDVKNRQQLLIMHKKAKKLGADLAKYNQWQSEIHKIEYKLNKLRNPLKLHLPKKSPSVVEDKPITQPDIQKPATNVEQPTKKTDVEQ</sequence>
<evidence type="ECO:0000256" key="1">
    <source>
        <dbReference type="SAM" id="MobiDB-lite"/>
    </source>
</evidence>
<accession>A0AAR5QHS8</accession>
<dbReference type="InterPro" id="IPR006769">
    <property type="entry name" value="MCU_C"/>
</dbReference>
<keyword evidence="4" id="KW-1185">Reference proteome</keyword>
<evidence type="ECO:0000259" key="2">
    <source>
        <dbReference type="Pfam" id="PF04678"/>
    </source>
</evidence>
<reference evidence="4" key="1">
    <citation type="journal article" date="2013" name="Genome Biol.">
        <title>Draft genome of the mountain pine beetle, Dendroctonus ponderosae Hopkins, a major forest pest.</title>
        <authorList>
            <person name="Keeling C.I."/>
            <person name="Yuen M.M."/>
            <person name="Liao N.Y."/>
            <person name="Docking T.R."/>
            <person name="Chan S.K."/>
            <person name="Taylor G.A."/>
            <person name="Palmquist D.L."/>
            <person name="Jackman S.D."/>
            <person name="Nguyen A."/>
            <person name="Li M."/>
            <person name="Henderson H."/>
            <person name="Janes J.K."/>
            <person name="Zhao Y."/>
            <person name="Pandoh P."/>
            <person name="Moore R."/>
            <person name="Sperling F.A."/>
            <person name="Huber D.P."/>
            <person name="Birol I."/>
            <person name="Jones S.J."/>
            <person name="Bohlmann J."/>
        </authorList>
    </citation>
    <scope>NUCLEOTIDE SEQUENCE</scope>
</reference>
<dbReference type="Pfam" id="PF04678">
    <property type="entry name" value="MCU"/>
    <property type="match status" value="1"/>
</dbReference>
<protein>
    <recommendedName>
        <fullName evidence="2">Calcium uniporter protein C-terminal domain-containing protein</fullName>
    </recommendedName>
</protein>
<reference evidence="3" key="2">
    <citation type="submission" date="2024-08" db="UniProtKB">
        <authorList>
            <consortium name="EnsemblMetazoa"/>
        </authorList>
    </citation>
    <scope>IDENTIFICATION</scope>
</reference>
<proteinExistence type="predicted"/>
<dbReference type="KEGG" id="dpa:109546300"/>
<dbReference type="EnsemblMetazoa" id="XM_019917220.1">
    <property type="protein sequence ID" value="XP_019772779.1"/>
    <property type="gene ID" value="LOC109546300"/>
</dbReference>
<dbReference type="RefSeq" id="XP_019772779.1">
    <property type="nucleotide sequence ID" value="XM_019917220.2"/>
</dbReference>